<gene>
    <name evidence="2" type="ORF">SAMN06295987_104308</name>
</gene>
<organism evidence="2 3">
    <name type="scientific">Novosphingobium mathurense</name>
    <dbReference type="NCBI Taxonomy" id="428990"/>
    <lineage>
        <taxon>Bacteria</taxon>
        <taxon>Pseudomonadati</taxon>
        <taxon>Pseudomonadota</taxon>
        <taxon>Alphaproteobacteria</taxon>
        <taxon>Sphingomonadales</taxon>
        <taxon>Sphingomonadaceae</taxon>
        <taxon>Novosphingobium</taxon>
    </lineage>
</organism>
<feature type="region of interest" description="Disordered" evidence="1">
    <location>
        <begin position="1"/>
        <end position="22"/>
    </location>
</feature>
<dbReference type="EMBL" id="FVZE01000004">
    <property type="protein sequence ID" value="SLK03926.1"/>
    <property type="molecule type" value="Genomic_DNA"/>
</dbReference>
<evidence type="ECO:0000313" key="3">
    <source>
        <dbReference type="Proteomes" id="UP000190989"/>
    </source>
</evidence>
<evidence type="ECO:0000256" key="1">
    <source>
        <dbReference type="SAM" id="MobiDB-lite"/>
    </source>
</evidence>
<dbReference type="Proteomes" id="UP000190989">
    <property type="component" value="Unassembled WGS sequence"/>
</dbReference>
<proteinExistence type="predicted"/>
<dbReference type="STRING" id="428990.SAMN06295987_104308"/>
<keyword evidence="3" id="KW-1185">Reference proteome</keyword>
<sequence length="60" mass="6402">MFPRKPAGRTAGSVTRRAGHPFPNRCTLLAAVNSPEAVHGNVNRPAFQAVSGNFQNSFHG</sequence>
<reference evidence="3" key="1">
    <citation type="submission" date="2017-02" db="EMBL/GenBank/DDBJ databases">
        <authorList>
            <person name="Varghese N."/>
            <person name="Submissions S."/>
        </authorList>
    </citation>
    <scope>NUCLEOTIDE SEQUENCE [LARGE SCALE GENOMIC DNA]</scope>
    <source>
        <strain evidence="3">SM117</strain>
    </source>
</reference>
<name>A0A1U6I7D7_9SPHN</name>
<evidence type="ECO:0000313" key="2">
    <source>
        <dbReference type="EMBL" id="SLK03926.1"/>
    </source>
</evidence>
<protein>
    <submittedName>
        <fullName evidence="2">Uncharacterized protein</fullName>
    </submittedName>
</protein>
<accession>A0A1U6I7D7</accession>
<dbReference type="AlphaFoldDB" id="A0A1U6I7D7"/>